<evidence type="ECO:0000256" key="2">
    <source>
        <dbReference type="ARBA" id="ARBA00006370"/>
    </source>
</evidence>
<dbReference type="InterPro" id="IPR003172">
    <property type="entry name" value="ML_dom"/>
</dbReference>
<dbReference type="GO" id="GO:0032934">
    <property type="term" value="F:sterol binding"/>
    <property type="evidence" value="ECO:0007669"/>
    <property type="project" value="InterPro"/>
</dbReference>
<feature type="chain" id="PRO_5017553187" description="Phosphatidylglycerol/phosphatidylinositol transfer protein" evidence="8">
    <location>
        <begin position="19"/>
        <end position="168"/>
    </location>
</feature>
<dbReference type="EMBL" id="PDLM01000004">
    <property type="protein sequence ID" value="RDW79707.1"/>
    <property type="molecule type" value="Genomic_DNA"/>
</dbReference>
<dbReference type="InterPro" id="IPR014756">
    <property type="entry name" value="Ig_E-set"/>
</dbReference>
<dbReference type="InterPro" id="IPR039670">
    <property type="entry name" value="NPC2-like"/>
</dbReference>
<keyword evidence="5" id="KW-0813">Transport</keyword>
<dbReference type="CDD" id="cd00917">
    <property type="entry name" value="PG-PI_TP"/>
    <property type="match status" value="1"/>
</dbReference>
<dbReference type="Pfam" id="PF02221">
    <property type="entry name" value="E1_DerP2_DerF2"/>
    <property type="match status" value="1"/>
</dbReference>
<comment type="function">
    <text evidence="1">Catalyzes the intermembrane transfer of phosphatidylglycerol and phosphatidylinositol.</text>
</comment>
<accession>A0A3D8S080</accession>
<proteinExistence type="inferred from homology"/>
<gene>
    <name evidence="10" type="ORF">BP6252_04345</name>
</gene>
<comment type="subunit">
    <text evidence="3">Monomer.</text>
</comment>
<evidence type="ECO:0000256" key="5">
    <source>
        <dbReference type="ARBA" id="ARBA00022448"/>
    </source>
</evidence>
<evidence type="ECO:0000256" key="8">
    <source>
        <dbReference type="SAM" id="SignalP"/>
    </source>
</evidence>
<evidence type="ECO:0000256" key="3">
    <source>
        <dbReference type="ARBA" id="ARBA00011245"/>
    </source>
</evidence>
<evidence type="ECO:0000256" key="1">
    <source>
        <dbReference type="ARBA" id="ARBA00002053"/>
    </source>
</evidence>
<evidence type="ECO:0000259" key="9">
    <source>
        <dbReference type="SMART" id="SM00737"/>
    </source>
</evidence>
<evidence type="ECO:0000313" key="10">
    <source>
        <dbReference type="EMBL" id="RDW79707.1"/>
    </source>
</evidence>
<comment type="similarity">
    <text evidence="2">Belongs to the NPC2 family.</text>
</comment>
<dbReference type="Proteomes" id="UP000256645">
    <property type="component" value="Unassembled WGS sequence"/>
</dbReference>
<name>A0A3D8S080_9HELO</name>
<dbReference type="SMART" id="SM00737">
    <property type="entry name" value="ML"/>
    <property type="match status" value="1"/>
</dbReference>
<evidence type="ECO:0000313" key="11">
    <source>
        <dbReference type="Proteomes" id="UP000256645"/>
    </source>
</evidence>
<evidence type="ECO:0000256" key="4">
    <source>
        <dbReference type="ARBA" id="ARBA00016056"/>
    </source>
</evidence>
<dbReference type="GO" id="GO:0032366">
    <property type="term" value="P:intracellular sterol transport"/>
    <property type="evidence" value="ECO:0007669"/>
    <property type="project" value="InterPro"/>
</dbReference>
<dbReference type="SUPFAM" id="SSF81296">
    <property type="entry name" value="E set domains"/>
    <property type="match status" value="1"/>
</dbReference>
<dbReference type="Gene3D" id="2.60.40.770">
    <property type="match status" value="1"/>
</dbReference>
<dbReference type="STRING" id="1849047.A0A3D8S080"/>
<keyword evidence="11" id="KW-1185">Reference proteome</keyword>
<keyword evidence="7" id="KW-0445">Lipid transport</keyword>
<evidence type="ECO:0000256" key="6">
    <source>
        <dbReference type="ARBA" id="ARBA00022729"/>
    </source>
</evidence>
<sequence>MKLSTSLLALCLSTVVSSEGLSLFGSGSQKAFTDDINVPGDNPLQYCKPEHGSDILKLEIVNLSPNPPVPGSTLQIEATGTFDQEILEGAYVNLQVKYGLIRLINQSADLCEQIKNVDLECPLKKGLTKIVKEVEIPKEIPPGTYTVFADAFTADDEHITCLTATITF</sequence>
<reference evidence="10 11" key="1">
    <citation type="journal article" date="2018" name="IMA Fungus">
        <title>IMA Genome-F 9: Draft genome sequence of Annulohypoxylon stygium, Aspergillus mulundensis, Berkeleyomyces basicola (syn. Thielaviopsis basicola), Ceratocystis smalleyi, two Cercospora beticola strains, Coleophoma cylindrospora, Fusarium fracticaudum, Phialophora cf. hyalina, and Morchella septimelata.</title>
        <authorList>
            <person name="Wingfield B.D."/>
            <person name="Bills G.F."/>
            <person name="Dong Y."/>
            <person name="Huang W."/>
            <person name="Nel W.J."/>
            <person name="Swalarsk-Parry B.S."/>
            <person name="Vaghefi N."/>
            <person name="Wilken P.M."/>
            <person name="An Z."/>
            <person name="de Beer Z.W."/>
            <person name="De Vos L."/>
            <person name="Chen L."/>
            <person name="Duong T.A."/>
            <person name="Gao Y."/>
            <person name="Hammerbacher A."/>
            <person name="Kikkert J.R."/>
            <person name="Li Y."/>
            <person name="Li H."/>
            <person name="Li K."/>
            <person name="Li Q."/>
            <person name="Liu X."/>
            <person name="Ma X."/>
            <person name="Naidoo K."/>
            <person name="Pethybridge S.J."/>
            <person name="Sun J."/>
            <person name="Steenkamp E.T."/>
            <person name="van der Nest M.A."/>
            <person name="van Wyk S."/>
            <person name="Wingfield M.J."/>
            <person name="Xiong C."/>
            <person name="Yue Q."/>
            <person name="Zhang X."/>
        </authorList>
    </citation>
    <scope>NUCLEOTIDE SEQUENCE [LARGE SCALE GENOMIC DNA]</scope>
    <source>
        <strain evidence="10 11">BP6252</strain>
    </source>
</reference>
<evidence type="ECO:0000256" key="7">
    <source>
        <dbReference type="ARBA" id="ARBA00023055"/>
    </source>
</evidence>
<dbReference type="FunFam" id="2.60.40.770:FF:000004">
    <property type="entry name" value="Phosphatidylglycerol/phosphatidylinositol transfer protein"/>
    <property type="match status" value="1"/>
</dbReference>
<organism evidence="10 11">
    <name type="scientific">Coleophoma cylindrospora</name>
    <dbReference type="NCBI Taxonomy" id="1849047"/>
    <lineage>
        <taxon>Eukaryota</taxon>
        <taxon>Fungi</taxon>
        <taxon>Dikarya</taxon>
        <taxon>Ascomycota</taxon>
        <taxon>Pezizomycotina</taxon>
        <taxon>Leotiomycetes</taxon>
        <taxon>Helotiales</taxon>
        <taxon>Dermateaceae</taxon>
        <taxon>Coleophoma</taxon>
    </lineage>
</organism>
<dbReference type="PANTHER" id="PTHR11306:SF0">
    <property type="entry name" value="PHOSPHATIDYLGLYCEROL_PHOSPHATIDYLINOSITOL TRANSFER PROTEIN"/>
    <property type="match status" value="1"/>
</dbReference>
<dbReference type="InterPro" id="IPR033917">
    <property type="entry name" value="ML_PG-PI_TP"/>
</dbReference>
<feature type="signal peptide" evidence="8">
    <location>
        <begin position="1"/>
        <end position="18"/>
    </location>
</feature>
<dbReference type="AlphaFoldDB" id="A0A3D8S080"/>
<comment type="caution">
    <text evidence="10">The sequence shown here is derived from an EMBL/GenBank/DDBJ whole genome shotgun (WGS) entry which is preliminary data.</text>
</comment>
<dbReference type="PANTHER" id="PTHR11306">
    <property type="entry name" value="NIEMANN PICK TYPE C2 PROTEIN NPC2-RELATED"/>
    <property type="match status" value="1"/>
</dbReference>
<keyword evidence="6 8" id="KW-0732">Signal</keyword>
<dbReference type="OrthoDB" id="6409159at2759"/>
<feature type="domain" description="MD-2-related lipid-recognition" evidence="9">
    <location>
        <begin position="44"/>
        <end position="166"/>
    </location>
</feature>
<protein>
    <recommendedName>
        <fullName evidence="4">Phosphatidylglycerol/phosphatidylinositol transfer protein</fullName>
    </recommendedName>
</protein>